<proteinExistence type="predicted"/>
<evidence type="ECO:0000313" key="2">
    <source>
        <dbReference type="Proteomes" id="UP001157006"/>
    </source>
</evidence>
<accession>A0AAV0YQQ1</accession>
<evidence type="ECO:0000313" key="1">
    <source>
        <dbReference type="EMBL" id="CAI8588306.1"/>
    </source>
</evidence>
<keyword evidence="2" id="KW-1185">Reference proteome</keyword>
<gene>
    <name evidence="1" type="ORF">VFH_I341240</name>
</gene>
<dbReference type="Proteomes" id="UP001157006">
    <property type="component" value="Chromosome 1L"/>
</dbReference>
<reference evidence="1 2" key="1">
    <citation type="submission" date="2023-01" db="EMBL/GenBank/DDBJ databases">
        <authorList>
            <person name="Kreplak J."/>
        </authorList>
    </citation>
    <scope>NUCLEOTIDE SEQUENCE [LARGE SCALE GENOMIC DNA]</scope>
</reference>
<sequence length="123" mass="13718">MGKLVDGFSDFTMICGITMRYMLLAQKYPKMTMSFLMVREIGKLSTKISRSAVENSTSDLSYPLDMNAHVTKFLTPPNHSDGDRNMILGTSFFVTLSDSVAVIVANAKEAIVYFKNSFKAWSP</sequence>
<organism evidence="1 2">
    <name type="scientific">Vicia faba</name>
    <name type="common">Broad bean</name>
    <name type="synonym">Faba vulgaris</name>
    <dbReference type="NCBI Taxonomy" id="3906"/>
    <lineage>
        <taxon>Eukaryota</taxon>
        <taxon>Viridiplantae</taxon>
        <taxon>Streptophyta</taxon>
        <taxon>Embryophyta</taxon>
        <taxon>Tracheophyta</taxon>
        <taxon>Spermatophyta</taxon>
        <taxon>Magnoliopsida</taxon>
        <taxon>eudicotyledons</taxon>
        <taxon>Gunneridae</taxon>
        <taxon>Pentapetalae</taxon>
        <taxon>rosids</taxon>
        <taxon>fabids</taxon>
        <taxon>Fabales</taxon>
        <taxon>Fabaceae</taxon>
        <taxon>Papilionoideae</taxon>
        <taxon>50 kb inversion clade</taxon>
        <taxon>NPAAA clade</taxon>
        <taxon>Hologalegina</taxon>
        <taxon>IRL clade</taxon>
        <taxon>Fabeae</taxon>
        <taxon>Vicia</taxon>
    </lineage>
</organism>
<protein>
    <submittedName>
        <fullName evidence="1">Uncharacterized protein</fullName>
    </submittedName>
</protein>
<dbReference type="EMBL" id="OX451736">
    <property type="protein sequence ID" value="CAI8588306.1"/>
    <property type="molecule type" value="Genomic_DNA"/>
</dbReference>
<name>A0AAV0YQQ1_VICFA</name>
<dbReference type="AlphaFoldDB" id="A0AAV0YQQ1"/>